<dbReference type="EMBL" id="JANEYG010000531">
    <property type="protein sequence ID" value="KAJ8909499.1"/>
    <property type="molecule type" value="Genomic_DNA"/>
</dbReference>
<keyword evidence="2" id="KW-1185">Reference proteome</keyword>
<evidence type="ECO:0000313" key="1">
    <source>
        <dbReference type="EMBL" id="KAJ8909499.1"/>
    </source>
</evidence>
<evidence type="ECO:0000313" key="2">
    <source>
        <dbReference type="Proteomes" id="UP001159042"/>
    </source>
</evidence>
<gene>
    <name evidence="1" type="ORF">NQ315_016763</name>
</gene>
<comment type="caution">
    <text evidence="1">The sequence shown here is derived from an EMBL/GenBank/DDBJ whole genome shotgun (WGS) entry which is preliminary data.</text>
</comment>
<dbReference type="Proteomes" id="UP001159042">
    <property type="component" value="Unassembled WGS sequence"/>
</dbReference>
<dbReference type="AlphaFoldDB" id="A0AAV8V5P1"/>
<accession>A0AAV8V5P1</accession>
<feature type="non-terminal residue" evidence="1">
    <location>
        <position position="1"/>
    </location>
</feature>
<proteinExistence type="predicted"/>
<protein>
    <submittedName>
        <fullName evidence="1">Uncharacterized protein</fullName>
    </submittedName>
</protein>
<name>A0AAV8V5P1_9CUCU</name>
<organism evidence="1 2">
    <name type="scientific">Exocentrus adspersus</name>
    <dbReference type="NCBI Taxonomy" id="1586481"/>
    <lineage>
        <taxon>Eukaryota</taxon>
        <taxon>Metazoa</taxon>
        <taxon>Ecdysozoa</taxon>
        <taxon>Arthropoda</taxon>
        <taxon>Hexapoda</taxon>
        <taxon>Insecta</taxon>
        <taxon>Pterygota</taxon>
        <taxon>Neoptera</taxon>
        <taxon>Endopterygota</taxon>
        <taxon>Coleoptera</taxon>
        <taxon>Polyphaga</taxon>
        <taxon>Cucujiformia</taxon>
        <taxon>Chrysomeloidea</taxon>
        <taxon>Cerambycidae</taxon>
        <taxon>Lamiinae</taxon>
        <taxon>Acanthocinini</taxon>
        <taxon>Exocentrus</taxon>
    </lineage>
</organism>
<sequence>TKLKERLSKGQQGVNPLDGFCRKHDIAYSQSSDLQDRHKADYELEQRAWERVKSKDAKFGEKAAAWLVTTAMKAKQYFKKSASIALNAARVAIKNVGGKKKVRVPRIIPFDHSGGFLPLLPILGALGAVGSLAGGASAIAKTIIDAKNAKKKLEEDHRHNAAMESIGAKGSGLYLRKNRRGGFGLYLKKQQHPKNYQ</sequence>
<reference evidence="1 2" key="1">
    <citation type="journal article" date="2023" name="Insect Mol. Biol.">
        <title>Genome sequencing provides insights into the evolution of gene families encoding plant cell wall-degrading enzymes in longhorned beetles.</title>
        <authorList>
            <person name="Shin N.R."/>
            <person name="Okamura Y."/>
            <person name="Kirsch R."/>
            <person name="Pauchet Y."/>
        </authorList>
    </citation>
    <scope>NUCLEOTIDE SEQUENCE [LARGE SCALE GENOMIC DNA]</scope>
    <source>
        <strain evidence="1">EAD_L_NR</strain>
    </source>
</reference>